<evidence type="ECO:0000313" key="5">
    <source>
        <dbReference type="Proteomes" id="UP000033434"/>
    </source>
</evidence>
<dbReference type="Proteomes" id="UP000033434">
    <property type="component" value="Unassembled WGS sequence"/>
</dbReference>
<dbReference type="InterPro" id="IPR002347">
    <property type="entry name" value="SDR_fam"/>
</dbReference>
<dbReference type="Pfam" id="PF00106">
    <property type="entry name" value="adh_short"/>
    <property type="match status" value="1"/>
</dbReference>
<gene>
    <name evidence="4" type="ORF">N479_10185</name>
</gene>
<comment type="caution">
    <text evidence="4">The sequence shown here is derived from an EMBL/GenBank/DDBJ whole genome shotgun (WGS) entry which is preliminary data.</text>
</comment>
<dbReference type="GO" id="GO:0016491">
    <property type="term" value="F:oxidoreductase activity"/>
    <property type="evidence" value="ECO:0007669"/>
    <property type="project" value="UniProtKB-KW"/>
</dbReference>
<name>A0A0F6ADK7_9GAMM</name>
<protein>
    <recommendedName>
        <fullName evidence="6">Short-chain dehydrogenase</fullName>
    </recommendedName>
</protein>
<dbReference type="Gene3D" id="3.40.50.720">
    <property type="entry name" value="NAD(P)-binding Rossmann-like Domain"/>
    <property type="match status" value="1"/>
</dbReference>
<reference evidence="4 5" key="1">
    <citation type="journal article" date="2015" name="BMC Genomics">
        <title>Genome mining reveals unlocked bioactive potential of marine Gram-negative bacteria.</title>
        <authorList>
            <person name="Machado H."/>
            <person name="Sonnenschein E.C."/>
            <person name="Melchiorsen J."/>
            <person name="Gram L."/>
        </authorList>
    </citation>
    <scope>NUCLEOTIDE SEQUENCE [LARGE SCALE GENOMIC DNA]</scope>
    <source>
        <strain evidence="4 5">S4054</strain>
    </source>
</reference>
<keyword evidence="2" id="KW-0560">Oxidoreductase</keyword>
<dbReference type="InterPro" id="IPR020904">
    <property type="entry name" value="Sc_DH/Rdtase_CS"/>
</dbReference>
<proteinExistence type="inferred from homology"/>
<dbReference type="PRINTS" id="PR00081">
    <property type="entry name" value="GDHRDH"/>
</dbReference>
<evidence type="ECO:0000256" key="3">
    <source>
        <dbReference type="RuleBase" id="RU000363"/>
    </source>
</evidence>
<accession>A0A0F6ADK7</accession>
<evidence type="ECO:0000256" key="2">
    <source>
        <dbReference type="ARBA" id="ARBA00023002"/>
    </source>
</evidence>
<dbReference type="AlphaFoldDB" id="A0A0F6ADK7"/>
<dbReference type="InterPro" id="IPR036291">
    <property type="entry name" value="NAD(P)-bd_dom_sf"/>
</dbReference>
<evidence type="ECO:0000313" key="4">
    <source>
        <dbReference type="EMBL" id="KKE84258.1"/>
    </source>
</evidence>
<comment type="similarity">
    <text evidence="1 3">Belongs to the short-chain dehydrogenases/reductases (SDR) family.</text>
</comment>
<sequence length="264" mass="29175">MLSRFWPFKVAISFIIGDTDVNLVNKVIVITGGTSGIGRQIVDQLHAQNTIIVIARNSKRLEQLKKRYKNVICFSADLSDPECYKPLSEQIKAQYPRIDVLINNAAVQNEPLFTDPNFEYEQIAREINVNFTAVCSLSFLLLPALNASDSQSVILNINSGLSFVAKKSACVYCASKAALNLFSQSLSYQLEHTNIKVLQAFIPLVDTPMTQGRGDNKISAECAAKSILKGLKRQDPQHDIGKIKILRILNALTPSLAKRILKGA</sequence>
<dbReference type="PANTHER" id="PTHR44196">
    <property type="entry name" value="DEHYDROGENASE/REDUCTASE SDR FAMILY MEMBER 7B"/>
    <property type="match status" value="1"/>
</dbReference>
<dbReference type="SUPFAM" id="SSF51735">
    <property type="entry name" value="NAD(P)-binding Rossmann-fold domains"/>
    <property type="match status" value="1"/>
</dbReference>
<evidence type="ECO:0008006" key="6">
    <source>
        <dbReference type="Google" id="ProtNLM"/>
    </source>
</evidence>
<organism evidence="4 5">
    <name type="scientific">Pseudoalteromonas luteoviolacea S4054</name>
    <dbReference type="NCBI Taxonomy" id="1129367"/>
    <lineage>
        <taxon>Bacteria</taxon>
        <taxon>Pseudomonadati</taxon>
        <taxon>Pseudomonadota</taxon>
        <taxon>Gammaproteobacteria</taxon>
        <taxon>Alteromonadales</taxon>
        <taxon>Pseudoalteromonadaceae</taxon>
        <taxon>Pseudoalteromonas</taxon>
    </lineage>
</organism>
<dbReference type="PANTHER" id="PTHR44196:SF1">
    <property type="entry name" value="DEHYDROGENASE_REDUCTASE SDR FAMILY MEMBER 7B"/>
    <property type="match status" value="1"/>
</dbReference>
<evidence type="ECO:0000256" key="1">
    <source>
        <dbReference type="ARBA" id="ARBA00006484"/>
    </source>
</evidence>
<dbReference type="PATRIC" id="fig|1129367.4.peg.1817"/>
<dbReference type="PROSITE" id="PS00061">
    <property type="entry name" value="ADH_SHORT"/>
    <property type="match status" value="1"/>
</dbReference>
<dbReference type="EMBL" id="AUXW01000138">
    <property type="protein sequence ID" value="KKE84258.1"/>
    <property type="molecule type" value="Genomic_DNA"/>
</dbReference>
<dbReference type="GO" id="GO:0016020">
    <property type="term" value="C:membrane"/>
    <property type="evidence" value="ECO:0007669"/>
    <property type="project" value="TreeGrafter"/>
</dbReference>
<dbReference type="PRINTS" id="PR00080">
    <property type="entry name" value="SDRFAMILY"/>
</dbReference>